<dbReference type="PANTHER" id="PTHR21197:SF0">
    <property type="entry name" value="UDP-GALACTOPYRANOSE MUTASE"/>
    <property type="match status" value="1"/>
</dbReference>
<dbReference type="Proteomes" id="UP001595867">
    <property type="component" value="Unassembled WGS sequence"/>
</dbReference>
<accession>A0ABV8ITJ1</accession>
<evidence type="ECO:0000313" key="2">
    <source>
        <dbReference type="Proteomes" id="UP001595867"/>
    </source>
</evidence>
<evidence type="ECO:0000313" key="1">
    <source>
        <dbReference type="EMBL" id="MFC4066234.1"/>
    </source>
</evidence>
<organism evidence="1 2">
    <name type="scientific">Actinoplanes subglobosus</name>
    <dbReference type="NCBI Taxonomy" id="1547892"/>
    <lineage>
        <taxon>Bacteria</taxon>
        <taxon>Bacillati</taxon>
        <taxon>Actinomycetota</taxon>
        <taxon>Actinomycetes</taxon>
        <taxon>Micromonosporales</taxon>
        <taxon>Micromonosporaceae</taxon>
        <taxon>Actinoplanes</taxon>
    </lineage>
</organism>
<name>A0ABV8ITJ1_9ACTN</name>
<dbReference type="PANTHER" id="PTHR21197">
    <property type="entry name" value="UDP-GALACTOPYRANOSE MUTASE"/>
    <property type="match status" value="1"/>
</dbReference>
<dbReference type="Gene3D" id="3.50.50.60">
    <property type="entry name" value="FAD/NAD(P)-binding domain"/>
    <property type="match status" value="1"/>
</dbReference>
<protein>
    <submittedName>
        <fullName evidence="1">Protoporphyrinogen/coproporphyrinogen oxidase</fullName>
    </submittedName>
</protein>
<proteinExistence type="predicted"/>
<dbReference type="Pfam" id="PF13450">
    <property type="entry name" value="NAD_binding_8"/>
    <property type="match status" value="1"/>
</dbReference>
<gene>
    <name evidence="1" type="ORF">ACFO0C_14965</name>
</gene>
<dbReference type="InterPro" id="IPR036188">
    <property type="entry name" value="FAD/NAD-bd_sf"/>
</dbReference>
<dbReference type="EMBL" id="JBHSBL010000015">
    <property type="protein sequence ID" value="MFC4066234.1"/>
    <property type="molecule type" value="Genomic_DNA"/>
</dbReference>
<comment type="caution">
    <text evidence="1">The sequence shown here is derived from an EMBL/GenBank/DDBJ whole genome shotgun (WGS) entry which is preliminary data.</text>
</comment>
<dbReference type="RefSeq" id="WP_378067205.1">
    <property type="nucleotide sequence ID" value="NZ_JBHSBL010000015.1"/>
</dbReference>
<dbReference type="SUPFAM" id="SSF51905">
    <property type="entry name" value="FAD/NAD(P)-binding domain"/>
    <property type="match status" value="1"/>
</dbReference>
<reference evidence="2" key="1">
    <citation type="journal article" date="2019" name="Int. J. Syst. Evol. Microbiol.">
        <title>The Global Catalogue of Microorganisms (GCM) 10K type strain sequencing project: providing services to taxonomists for standard genome sequencing and annotation.</title>
        <authorList>
            <consortium name="The Broad Institute Genomics Platform"/>
            <consortium name="The Broad Institute Genome Sequencing Center for Infectious Disease"/>
            <person name="Wu L."/>
            <person name="Ma J."/>
        </authorList>
    </citation>
    <scope>NUCLEOTIDE SEQUENCE [LARGE SCALE GENOMIC DNA]</scope>
    <source>
        <strain evidence="2">TBRC 5832</strain>
    </source>
</reference>
<sequence length="443" mass="47213">MQALVGAEVDLLVLGAGIAGVTAARRLAGRCSRTLILEAADAVGGVAGTFAVGDFRFDYGLHCFFTAFPHIEKLLDEVMAGRHARRPLTEKVWHRDAWYPYPVTRNLAAYPADVIGKALADLPQGPPSPAGDAAAASEAAVGSYLAHEFVLPQLRKYWNSDPAGLPAGVARAGFMATADEIRAGAVQGLDDPPTRSWSYPADGGFATYVAGLADGLPIRYATSATRIDPAARTVRTADGQRFHYRHLVSSIPLPRLLAMVDGAPPELVDRTAALTFTSVRLVSLGVTAADTPASWVYDLDPRVPWFRATFPGEYSPGSVPPGSAAIQTESYFVGTPTTGDDQHADEVVTSLRRRGLLPDSASVICRDVRTVTCASTILHPAEAPAVQTAIDWLSSQDITTVGRYGRWDNAKFDVVMARTEQLLDGRPVVTAEKGSESDGAQRS</sequence>
<keyword evidence="2" id="KW-1185">Reference proteome</keyword>